<dbReference type="Proteomes" id="UP001055013">
    <property type="component" value="Unassembled WGS sequence"/>
</dbReference>
<proteinExistence type="predicted"/>
<sequence length="1502" mass="164176">MPGSGLFLIDAGTPAGVLQFSSTKNSKVIANPDGSAILYGEISATLLSQPPAIVSIAAADSLHLGPSNPSSGTRALLSATAITVKSTGQCRGVDHGPTLYFGHWTFEKKAGQAIAVEFAYQTIYVCDQPMGLLSKHRMMLLLPGEKHDPPHDWAWKFADERGRLIKAGSDGYCVETNTRLYDSEPTPDHGAVVTFPPPRAIPGNRVMITADLNVHREKKVRLRYFVTDNGVPVGLQIDSPGMRMADCQLRLSVPDEWGIGLQSQTLGTSMVPLERAWFSRGMCELDIDRDDRVQFSLGPCATLAGNGGRFRFQSRLVVGTHDTRATRNVEFVERKPPANPTATDEVFDGLRLLGFNSTGRSREVLDVSQPRLAMLAERGFDDEPTTPLVQLTVSWLGPRQRQLSHDAIAGVLDVPLPRTMLRVRRQPEGLNSTVTPLRYELQRRSTLNWYGTLTFASCELLVPPLGSLASLAQKDKGTVSTWNKYLVKTLSSGKEFQGTHSSAQPDLRLQEDWFRNWALKTTEGFILHEQAELGSTFAAVEFQRSDTVTKALADNDNTGLAYGALAVVLAYVAAEYRGQGWKSFFHRKLSIFLNKDAIDKWAKKHKELENLVFSLDQLASNADQQAWFASFVHENVKIANGSEPVARALWPFSPGLGIPLYEGADPSAALWLWDVKRNGKTCACQFVFDYSTRETLDPTRVGPYSTFLKEEPQKLPRLWPRSRTVAPGTLPGSALDPAFNRWQGVFLADVPLVLAVDIPDGALLLQSLSDTINKGLVLEYGWLDATGHTWKVKLKGAGKTQVYPRPSLNRPPYALYLWDFTTIGSAGTMIAASLTMSVEIDAIKSDDGNPIELCGKGTLGLTDGQSSEFEITPATDSKISTKSLPGFKRIDFRRFRTDFRTASLEVDLVPSDELKRTLPWFDQDRIQAALSLPISADSPTPTLSVLLPAEAPSRLFEKWPISVRGFSFKFGTDASLNETEVTFALDVGALGLKRVGGRLIVTSKGSSLLYRVELDNIDFDLSILGLRLEGQLSWRDGNHQAGDKPPIDPVQYNDANNRDFYGAATLSGFADGGAAGLYLRISSGARPFWIASLKKETTPKVAGTDVTQAGLLVAYGAQRILEVGQKPLSDYLTAPESLDRSLFPASGKDPVEWLQKWSPATDGMGVVVGIQGTFEPDSFLAKAIGNDNLALLWSDSGLFYGQTNVSIFSMVSATIRLLIDFEHQYANASVQLPSATLENTANLSPGLLSISFGWGKTQGFGLSMGYPPMLPGTIGSEKPDWSKAISVQLPDAWPINTFQGGVKAYYFDSPTDGVSFGFGLAIRAGYSNSFQVTGNDIADARAYVEVMIGGTFNFCKLNTAPSLFSLPLFVPAALSNDEKWLLETVNELLARRKSTDRFLIGAAIYGDVKGHASVIFLDVTIAGVRIDASAMFEVLGELGEGITRMRAEFIFEVRVEIGCDTYSTSAVFDVVMINRGGGTPAQCNKLLQKFRDRAIDFHEEAL</sequence>
<evidence type="ECO:0000313" key="1">
    <source>
        <dbReference type="EMBL" id="GJH22761.1"/>
    </source>
</evidence>
<protein>
    <submittedName>
        <fullName evidence="1">Uncharacterized protein</fullName>
    </submittedName>
</protein>
<reference evidence="1" key="1">
    <citation type="submission" date="2021-09" db="EMBL/GenBank/DDBJ databases">
        <title>Isolation and characterization of 3-chlorobenzoate degrading bacteria from soils in Shizuoka.</title>
        <authorList>
            <person name="Ifat A."/>
            <person name="Ogawa N."/>
            <person name="Kimbara K."/>
            <person name="Moriuchi R."/>
            <person name="Dohra H."/>
            <person name="Shintani M."/>
        </authorList>
    </citation>
    <scope>NUCLEOTIDE SEQUENCE</scope>
    <source>
        <strain evidence="1">19CS2-2</strain>
    </source>
</reference>
<keyword evidence="2" id="KW-1185">Reference proteome</keyword>
<dbReference type="EMBL" id="BPUR01000051">
    <property type="protein sequence ID" value="GJH22761.1"/>
    <property type="molecule type" value="Genomic_DNA"/>
</dbReference>
<accession>A0ACB5R5S9</accession>
<name>A0ACB5R5S9_9BURK</name>
<gene>
    <name evidence="1" type="ORF">CBA19CS22_39485</name>
</gene>
<comment type="caution">
    <text evidence="1">The sequence shown here is derived from an EMBL/GenBank/DDBJ whole genome shotgun (WGS) entry which is preliminary data.</text>
</comment>
<evidence type="ECO:0000313" key="2">
    <source>
        <dbReference type="Proteomes" id="UP001055013"/>
    </source>
</evidence>
<organism evidence="1 2">
    <name type="scientific">Caballeronia novacaledonica</name>
    <dbReference type="NCBI Taxonomy" id="1544861"/>
    <lineage>
        <taxon>Bacteria</taxon>
        <taxon>Pseudomonadati</taxon>
        <taxon>Pseudomonadota</taxon>
        <taxon>Betaproteobacteria</taxon>
        <taxon>Burkholderiales</taxon>
        <taxon>Burkholderiaceae</taxon>
        <taxon>Caballeronia</taxon>
    </lineage>
</organism>